<organism evidence="6 7">
    <name type="scientific">Acidaminococcus fermentans</name>
    <dbReference type="NCBI Taxonomy" id="905"/>
    <lineage>
        <taxon>Bacteria</taxon>
        <taxon>Bacillati</taxon>
        <taxon>Bacillota</taxon>
        <taxon>Negativicutes</taxon>
        <taxon>Acidaminococcales</taxon>
        <taxon>Acidaminococcaceae</taxon>
        <taxon>Acidaminococcus</taxon>
    </lineage>
</organism>
<evidence type="ECO:0000313" key="6">
    <source>
        <dbReference type="EMBL" id="SDX07613.1"/>
    </source>
</evidence>
<comment type="caution">
    <text evidence="6">The sequence shown here is derived from an EMBL/GenBank/DDBJ whole genome shotgun (WGS) entry which is preliminary data.</text>
</comment>
<name>A0A1H2YQT5_ACIFE</name>
<dbReference type="AlphaFoldDB" id="A0A1H2YQT5"/>
<dbReference type="Pfam" id="PF00126">
    <property type="entry name" value="HTH_1"/>
    <property type="match status" value="1"/>
</dbReference>
<evidence type="ECO:0000256" key="2">
    <source>
        <dbReference type="ARBA" id="ARBA00023015"/>
    </source>
</evidence>
<accession>A0A1H2YQT5</accession>
<dbReference type="Pfam" id="PF03466">
    <property type="entry name" value="LysR_substrate"/>
    <property type="match status" value="1"/>
</dbReference>
<evidence type="ECO:0000256" key="4">
    <source>
        <dbReference type="ARBA" id="ARBA00023163"/>
    </source>
</evidence>
<keyword evidence="4" id="KW-0804">Transcription</keyword>
<dbReference type="InterPro" id="IPR036390">
    <property type="entry name" value="WH_DNA-bd_sf"/>
</dbReference>
<protein>
    <submittedName>
        <fullName evidence="6">DNA-binding transcriptional regulator, LysR family</fullName>
    </submittedName>
</protein>
<dbReference type="SUPFAM" id="SSF46785">
    <property type="entry name" value="Winged helix' DNA-binding domain"/>
    <property type="match status" value="1"/>
</dbReference>
<dbReference type="Gene3D" id="1.10.10.10">
    <property type="entry name" value="Winged helix-like DNA-binding domain superfamily/Winged helix DNA-binding domain"/>
    <property type="match status" value="1"/>
</dbReference>
<dbReference type="InterPro" id="IPR005119">
    <property type="entry name" value="LysR_subst-bd"/>
</dbReference>
<evidence type="ECO:0000259" key="5">
    <source>
        <dbReference type="PROSITE" id="PS50931"/>
    </source>
</evidence>
<dbReference type="RefSeq" id="WP_074706885.1">
    <property type="nucleotide sequence ID" value="NZ_FNOP01000012.1"/>
</dbReference>
<sequence length="300" mass="33906">MEISYLVFLYTAEEKSITKGAARARVSQQCASQHIRNLERKLGTSLLCRHPFTLTAAGKQLAEGLQHLETEERQLQKAVGEIISGERGMIRIGCNATRARLLFPGLLARYGEHCPKVRFTFFFGDTVELIRQLHTGKLDMVIGVNQQAQPQLERIPLLEETLFFVCQPKLVEQALPGKKVGQRLTLEEISRLPLCRNLPESTLTQMLERQAAKENVLLEPACTCSDYTYQIDLCQAGLCGCFLPETLLPLWQGEVAAVWPLAGMEEKLHIDLICAVTAARPRYEKVLIRMIRQAYQRVEK</sequence>
<keyword evidence="2" id="KW-0805">Transcription regulation</keyword>
<gene>
    <name evidence="6" type="ORF">SAMN05216495_11229</name>
</gene>
<dbReference type="PROSITE" id="PS50931">
    <property type="entry name" value="HTH_LYSR"/>
    <property type="match status" value="1"/>
</dbReference>
<dbReference type="InterPro" id="IPR050950">
    <property type="entry name" value="HTH-type_LysR_regulators"/>
</dbReference>
<evidence type="ECO:0000256" key="3">
    <source>
        <dbReference type="ARBA" id="ARBA00023125"/>
    </source>
</evidence>
<dbReference type="SUPFAM" id="SSF53850">
    <property type="entry name" value="Periplasmic binding protein-like II"/>
    <property type="match status" value="1"/>
</dbReference>
<dbReference type="PANTHER" id="PTHR30419">
    <property type="entry name" value="HTH-TYPE TRANSCRIPTIONAL REGULATOR YBHD"/>
    <property type="match status" value="1"/>
</dbReference>
<dbReference type="InterPro" id="IPR036388">
    <property type="entry name" value="WH-like_DNA-bd_sf"/>
</dbReference>
<dbReference type="GO" id="GO:0003677">
    <property type="term" value="F:DNA binding"/>
    <property type="evidence" value="ECO:0007669"/>
    <property type="project" value="UniProtKB-KW"/>
</dbReference>
<feature type="domain" description="HTH lysR-type" evidence="5">
    <location>
        <begin position="1"/>
        <end position="55"/>
    </location>
</feature>
<dbReference type="Gene3D" id="3.40.190.290">
    <property type="match status" value="1"/>
</dbReference>
<dbReference type="Proteomes" id="UP000182379">
    <property type="component" value="Unassembled WGS sequence"/>
</dbReference>
<keyword evidence="3 6" id="KW-0238">DNA-binding</keyword>
<evidence type="ECO:0000256" key="1">
    <source>
        <dbReference type="ARBA" id="ARBA00009437"/>
    </source>
</evidence>
<comment type="similarity">
    <text evidence="1">Belongs to the LysR transcriptional regulatory family.</text>
</comment>
<dbReference type="InterPro" id="IPR000847">
    <property type="entry name" value="LysR_HTH_N"/>
</dbReference>
<dbReference type="EMBL" id="FNOP01000012">
    <property type="protein sequence ID" value="SDX07613.1"/>
    <property type="molecule type" value="Genomic_DNA"/>
</dbReference>
<proteinExistence type="inferred from homology"/>
<dbReference type="GO" id="GO:0003700">
    <property type="term" value="F:DNA-binding transcription factor activity"/>
    <property type="evidence" value="ECO:0007669"/>
    <property type="project" value="InterPro"/>
</dbReference>
<reference evidence="6 7" key="1">
    <citation type="submission" date="2016-10" db="EMBL/GenBank/DDBJ databases">
        <authorList>
            <person name="Varghese N."/>
            <person name="Submissions S."/>
        </authorList>
    </citation>
    <scope>NUCLEOTIDE SEQUENCE [LARGE SCALE GENOMIC DNA]</scope>
    <source>
        <strain evidence="6 7">WCC6</strain>
    </source>
</reference>
<dbReference type="CDD" id="cd05466">
    <property type="entry name" value="PBP2_LTTR_substrate"/>
    <property type="match status" value="1"/>
</dbReference>
<evidence type="ECO:0000313" key="7">
    <source>
        <dbReference type="Proteomes" id="UP000182379"/>
    </source>
</evidence>
<dbReference type="GO" id="GO:0005829">
    <property type="term" value="C:cytosol"/>
    <property type="evidence" value="ECO:0007669"/>
    <property type="project" value="TreeGrafter"/>
</dbReference>